<protein>
    <submittedName>
        <fullName evidence="1">Uncharacterized protein</fullName>
    </submittedName>
</protein>
<keyword evidence="2" id="KW-1185">Reference proteome</keyword>
<dbReference type="Proteomes" id="UP001056120">
    <property type="component" value="Linkage Group LG23"/>
</dbReference>
<organism evidence="1 2">
    <name type="scientific">Smallanthus sonchifolius</name>
    <dbReference type="NCBI Taxonomy" id="185202"/>
    <lineage>
        <taxon>Eukaryota</taxon>
        <taxon>Viridiplantae</taxon>
        <taxon>Streptophyta</taxon>
        <taxon>Embryophyta</taxon>
        <taxon>Tracheophyta</taxon>
        <taxon>Spermatophyta</taxon>
        <taxon>Magnoliopsida</taxon>
        <taxon>eudicotyledons</taxon>
        <taxon>Gunneridae</taxon>
        <taxon>Pentapetalae</taxon>
        <taxon>asterids</taxon>
        <taxon>campanulids</taxon>
        <taxon>Asterales</taxon>
        <taxon>Asteraceae</taxon>
        <taxon>Asteroideae</taxon>
        <taxon>Heliantheae alliance</taxon>
        <taxon>Millerieae</taxon>
        <taxon>Smallanthus</taxon>
    </lineage>
</organism>
<reference evidence="2" key="1">
    <citation type="journal article" date="2022" name="Mol. Ecol. Resour.">
        <title>The genomes of chicory, endive, great burdock and yacon provide insights into Asteraceae palaeo-polyploidization history and plant inulin production.</title>
        <authorList>
            <person name="Fan W."/>
            <person name="Wang S."/>
            <person name="Wang H."/>
            <person name="Wang A."/>
            <person name="Jiang F."/>
            <person name="Liu H."/>
            <person name="Zhao H."/>
            <person name="Xu D."/>
            <person name="Zhang Y."/>
        </authorList>
    </citation>
    <scope>NUCLEOTIDE SEQUENCE [LARGE SCALE GENOMIC DNA]</scope>
    <source>
        <strain evidence="2">cv. Yunnan</strain>
    </source>
</reference>
<accession>A0ACB9B3L2</accession>
<gene>
    <name evidence="1" type="ORF">L1987_68471</name>
</gene>
<dbReference type="EMBL" id="CM042040">
    <property type="protein sequence ID" value="KAI3717104.1"/>
    <property type="molecule type" value="Genomic_DNA"/>
</dbReference>
<proteinExistence type="predicted"/>
<evidence type="ECO:0000313" key="2">
    <source>
        <dbReference type="Proteomes" id="UP001056120"/>
    </source>
</evidence>
<reference evidence="1 2" key="2">
    <citation type="journal article" date="2022" name="Mol. Ecol. Resour.">
        <title>The genomes of chicory, endive, great burdock and yacon provide insights into Asteraceae paleo-polyploidization history and plant inulin production.</title>
        <authorList>
            <person name="Fan W."/>
            <person name="Wang S."/>
            <person name="Wang H."/>
            <person name="Wang A."/>
            <person name="Jiang F."/>
            <person name="Liu H."/>
            <person name="Zhao H."/>
            <person name="Xu D."/>
            <person name="Zhang Y."/>
        </authorList>
    </citation>
    <scope>NUCLEOTIDE SEQUENCE [LARGE SCALE GENOMIC DNA]</scope>
    <source>
        <strain evidence="2">cv. Yunnan</strain>
        <tissue evidence="1">Leaves</tissue>
    </source>
</reference>
<evidence type="ECO:0000313" key="1">
    <source>
        <dbReference type="EMBL" id="KAI3717104.1"/>
    </source>
</evidence>
<comment type="caution">
    <text evidence="1">The sequence shown here is derived from an EMBL/GenBank/DDBJ whole genome shotgun (WGS) entry which is preliminary data.</text>
</comment>
<sequence length="461" mass="49810">MASINLGGGDSDSDGYSLPALSVGFSSPEIETGGIVELFPPVDSVTSPAASSSSPSPYPPETASSTGEGSDGGGGGDNEAKKAVWSKLSNAVEVVTPVMGAVSWPALGETTKAGSKSSSSESLPALSDGSVMPALQVTGNASSASVDPSVTHSGQRSGRRGGGISGAYLSSNKGVSQRSPARQESKVESPHNTYKESPRGGFGSQLNGGNEHHYQRNSYRRGYGGPHPRGEYGSYHKLEQGQGQSRGGQEWNQHRNLNNRGTNMQPQRGGYNRGGYIRPYVHNFTPFVHPPMQLPMRPFGNNVVYPDVASGMVYFQGPAPMVQGQFYYPVSDPLHDNIVKQIDFYFSNDNLVKDTYLRRYMDEQGWVHVNLIASFNKVSSLTDNVKLILDVMQKSTVVEVQGDKMRRRNDWMRWLMPPAVQDSLGTRLQGIRLDEGFSSRSPAVESRSQLQQGEGDWIPTA</sequence>
<name>A0ACB9B3L2_9ASTR</name>